<dbReference type="EMBL" id="LXQA011183154">
    <property type="protein sequence ID" value="MCI88080.1"/>
    <property type="molecule type" value="Genomic_DNA"/>
</dbReference>
<sequence>MYLSIQLASSGASTFTT</sequence>
<keyword evidence="2" id="KW-1185">Reference proteome</keyword>
<protein>
    <submittedName>
        <fullName evidence="1">Uncharacterized protein</fullName>
    </submittedName>
</protein>
<evidence type="ECO:0000313" key="2">
    <source>
        <dbReference type="Proteomes" id="UP000265520"/>
    </source>
</evidence>
<organism evidence="1 2">
    <name type="scientific">Trifolium medium</name>
    <dbReference type="NCBI Taxonomy" id="97028"/>
    <lineage>
        <taxon>Eukaryota</taxon>
        <taxon>Viridiplantae</taxon>
        <taxon>Streptophyta</taxon>
        <taxon>Embryophyta</taxon>
        <taxon>Tracheophyta</taxon>
        <taxon>Spermatophyta</taxon>
        <taxon>Magnoliopsida</taxon>
        <taxon>eudicotyledons</taxon>
        <taxon>Gunneridae</taxon>
        <taxon>Pentapetalae</taxon>
        <taxon>rosids</taxon>
        <taxon>fabids</taxon>
        <taxon>Fabales</taxon>
        <taxon>Fabaceae</taxon>
        <taxon>Papilionoideae</taxon>
        <taxon>50 kb inversion clade</taxon>
        <taxon>NPAAA clade</taxon>
        <taxon>Hologalegina</taxon>
        <taxon>IRL clade</taxon>
        <taxon>Trifolieae</taxon>
        <taxon>Trifolium</taxon>
    </lineage>
</organism>
<proteinExistence type="predicted"/>
<accession>A0A392VNT7</accession>
<name>A0A392VNT7_9FABA</name>
<comment type="caution">
    <text evidence="1">The sequence shown here is derived from an EMBL/GenBank/DDBJ whole genome shotgun (WGS) entry which is preliminary data.</text>
</comment>
<evidence type="ECO:0000313" key="1">
    <source>
        <dbReference type="EMBL" id="MCI88080.1"/>
    </source>
</evidence>
<reference evidence="1 2" key="1">
    <citation type="journal article" date="2018" name="Front. Plant Sci.">
        <title>Red Clover (Trifolium pratense) and Zigzag Clover (T. medium) - A Picture of Genomic Similarities and Differences.</title>
        <authorList>
            <person name="Dluhosova J."/>
            <person name="Istvanek J."/>
            <person name="Nedelnik J."/>
            <person name="Repkova J."/>
        </authorList>
    </citation>
    <scope>NUCLEOTIDE SEQUENCE [LARGE SCALE GENOMIC DNA]</scope>
    <source>
        <strain evidence="2">cv. 10/8</strain>
        <tissue evidence="1">Leaf</tissue>
    </source>
</reference>
<feature type="non-terminal residue" evidence="1">
    <location>
        <position position="17"/>
    </location>
</feature>
<dbReference type="AlphaFoldDB" id="A0A392VNT7"/>
<dbReference type="Proteomes" id="UP000265520">
    <property type="component" value="Unassembled WGS sequence"/>
</dbReference>